<proteinExistence type="predicted"/>
<sequence>MAICRFSTSAAVLALVAGIGTGALAQTAAPAELPAPIAGLNLNNLEIETKRDGMREIEGRTADGVDIEAKVDMAGNLVEVEADDGVLPQGLIDALVPAAVKGNQVMSLFGSITEVKQRPEHLEVKGRQPTGAEIEVKFDRQNALIGVEVDDAAVPADLVNALLPQAVRNNEVIGQFDRIDEIENRNGRVKVEGEDANGRDMRAEFDADGRVLRFGSEDGPRGDRRGPPHRDHGHRDHAGRADGPVERPMGGPRAQGPAGDARGPAPVPADFDAVALNQRLTQAGYGNFGFLRADGPRLMLEATNPQGEAVTLEFDPQGEVVRETAR</sequence>
<organism evidence="3 4">
    <name type="scientific">Paracoccus aerius</name>
    <dbReference type="NCBI Taxonomy" id="1915382"/>
    <lineage>
        <taxon>Bacteria</taxon>
        <taxon>Pseudomonadati</taxon>
        <taxon>Pseudomonadota</taxon>
        <taxon>Alphaproteobacteria</taxon>
        <taxon>Rhodobacterales</taxon>
        <taxon>Paracoccaceae</taxon>
        <taxon>Paracoccus</taxon>
    </lineage>
</organism>
<reference evidence="3 4" key="1">
    <citation type="submission" date="2021-01" db="EMBL/GenBank/DDBJ databases">
        <title>011410 draft genome.</title>
        <authorList>
            <person name="Lang L."/>
        </authorList>
    </citation>
    <scope>NUCLEOTIDE SEQUENCE [LARGE SCALE GENOMIC DNA]</scope>
    <source>
        <strain evidence="3 4">KCTC 42845</strain>
    </source>
</reference>
<name>A0ABS1S5E5_9RHOB</name>
<comment type="caution">
    <text evidence="3">The sequence shown here is derived from an EMBL/GenBank/DDBJ whole genome shotgun (WGS) entry which is preliminary data.</text>
</comment>
<dbReference type="EMBL" id="JAESHT010000006">
    <property type="protein sequence ID" value="MBL3673769.1"/>
    <property type="molecule type" value="Genomic_DNA"/>
</dbReference>
<dbReference type="RefSeq" id="WP_191310209.1">
    <property type="nucleotide sequence ID" value="NZ_BNCL01000007.1"/>
</dbReference>
<keyword evidence="4" id="KW-1185">Reference proteome</keyword>
<dbReference type="Proteomes" id="UP000644749">
    <property type="component" value="Unassembled WGS sequence"/>
</dbReference>
<evidence type="ECO:0000256" key="1">
    <source>
        <dbReference type="SAM" id="MobiDB-lite"/>
    </source>
</evidence>
<feature type="chain" id="PRO_5047052562" evidence="2">
    <location>
        <begin position="26"/>
        <end position="326"/>
    </location>
</feature>
<gene>
    <name evidence="3" type="ORF">JL111_09745</name>
</gene>
<accession>A0ABS1S5E5</accession>
<evidence type="ECO:0000256" key="2">
    <source>
        <dbReference type="SAM" id="SignalP"/>
    </source>
</evidence>
<evidence type="ECO:0000313" key="4">
    <source>
        <dbReference type="Proteomes" id="UP000644749"/>
    </source>
</evidence>
<keyword evidence="2" id="KW-0732">Signal</keyword>
<protein>
    <submittedName>
        <fullName evidence="3">Uncharacterized protein</fullName>
    </submittedName>
</protein>
<feature type="region of interest" description="Disordered" evidence="1">
    <location>
        <begin position="190"/>
        <end position="269"/>
    </location>
</feature>
<evidence type="ECO:0000313" key="3">
    <source>
        <dbReference type="EMBL" id="MBL3673769.1"/>
    </source>
</evidence>
<feature type="signal peptide" evidence="2">
    <location>
        <begin position="1"/>
        <end position="25"/>
    </location>
</feature>
<feature type="compositionally biased region" description="Basic and acidic residues" evidence="1">
    <location>
        <begin position="190"/>
        <end position="245"/>
    </location>
</feature>